<name>A0A0B5HAX7_9CAUD</name>
<protein>
    <submittedName>
        <fullName evidence="1">Uncharacterized protein</fullName>
    </submittedName>
</protein>
<dbReference type="EMBL" id="KP280063">
    <property type="protein sequence ID" value="AJF40924.1"/>
    <property type="molecule type" value="Genomic_DNA"/>
</dbReference>
<proteinExistence type="predicted"/>
<dbReference type="RefSeq" id="YP_009207521.1">
    <property type="nucleotide sequence ID" value="NC_028895.1"/>
</dbReference>
<evidence type="ECO:0000313" key="2">
    <source>
        <dbReference type="Proteomes" id="UP000031804"/>
    </source>
</evidence>
<reference evidence="1 2" key="1">
    <citation type="submission" date="2014-12" db="EMBL/GenBank/DDBJ databases">
        <title>Complete genome sequences of three Vibrio cholerae specific bacteriophages.</title>
        <authorList>
            <person name="Bhandare S.G."/>
            <person name="Warry A."/>
            <person name="Emes R.D."/>
            <person name="Hooton S.P.T."/>
            <person name="Barrow P.A."/>
            <person name="Atterbury R.J."/>
        </authorList>
    </citation>
    <scope>NUCLEOTIDE SEQUENCE [LARGE SCALE GENOMIC DNA]</scope>
</reference>
<gene>
    <name evidence="1" type="ORF">SBVP3_0056</name>
</gene>
<dbReference type="GeneID" id="26634034"/>
<dbReference type="KEGG" id="vg:26634034"/>
<dbReference type="Proteomes" id="UP000031804">
    <property type="component" value="Segment"/>
</dbReference>
<organism evidence="1 2">
    <name type="scientific">Vibrio phage phi 3</name>
    <dbReference type="NCBI Taxonomy" id="1589298"/>
    <lineage>
        <taxon>Viruses</taxon>
        <taxon>Duplodnaviria</taxon>
        <taxon>Heunggongvirae</taxon>
        <taxon>Uroviricota</taxon>
        <taxon>Caudoviricetes</taxon>
        <taxon>Demerecviridae</taxon>
        <taxon>Ermolyevavirinae</taxon>
        <taxon>Jesfedecavirus</taxon>
        <taxon>Jesfedecavirus phi3</taxon>
    </lineage>
</organism>
<dbReference type="OrthoDB" id="36344at10239"/>
<accession>A0A0B5HAX7</accession>
<evidence type="ECO:0000313" key="1">
    <source>
        <dbReference type="EMBL" id="AJF40924.1"/>
    </source>
</evidence>
<sequence>MKRKLKARNNKRLKWIFQKADMCFPDHKGNRAFLGKIGKTMLFSAPFQEPSLHSFVVEREALWSTDD</sequence>
<keyword evidence="2" id="KW-1185">Reference proteome</keyword>